<protein>
    <submittedName>
        <fullName evidence="2">ROK family protein</fullName>
    </submittedName>
</protein>
<reference evidence="2" key="2">
    <citation type="submission" date="2021-04" db="EMBL/GenBank/DDBJ databases">
        <authorList>
            <person name="Gilroy R."/>
        </authorList>
    </citation>
    <scope>NUCLEOTIDE SEQUENCE</scope>
    <source>
        <strain evidence="2">USASDec5-558</strain>
    </source>
</reference>
<evidence type="ECO:0000256" key="1">
    <source>
        <dbReference type="ARBA" id="ARBA00006479"/>
    </source>
</evidence>
<dbReference type="EMBL" id="DXEV01000130">
    <property type="protein sequence ID" value="HIX57113.1"/>
    <property type="molecule type" value="Genomic_DNA"/>
</dbReference>
<dbReference type="SUPFAM" id="SSF46785">
    <property type="entry name" value="Winged helix' DNA-binding domain"/>
    <property type="match status" value="1"/>
</dbReference>
<comment type="similarity">
    <text evidence="1">Belongs to the ROK (NagC/XylR) family.</text>
</comment>
<dbReference type="InterPro" id="IPR000600">
    <property type="entry name" value="ROK"/>
</dbReference>
<gene>
    <name evidence="2" type="ORF">H9850_06545</name>
</gene>
<evidence type="ECO:0000313" key="2">
    <source>
        <dbReference type="EMBL" id="HIX57113.1"/>
    </source>
</evidence>
<dbReference type="InterPro" id="IPR043129">
    <property type="entry name" value="ATPase_NBD"/>
</dbReference>
<dbReference type="PANTHER" id="PTHR18964">
    <property type="entry name" value="ROK (REPRESSOR, ORF, KINASE) FAMILY"/>
    <property type="match status" value="1"/>
</dbReference>
<dbReference type="Proteomes" id="UP000886829">
    <property type="component" value="Unassembled WGS sequence"/>
</dbReference>
<dbReference type="SUPFAM" id="SSF53067">
    <property type="entry name" value="Actin-like ATPase domain"/>
    <property type="match status" value="2"/>
</dbReference>
<sequence>MLGMNNERMALYNKRLLLFNLFRLKEAHISELASLMGMSVTALSKIVRDLESSHVIEIVDDTAQSGLKKRGRQAGIVRFCRSRGLVICVDVRPQALHSVLCDVFGQVILPERITPVSMVSQEALLSDLEREIKWYRSQLQTALAQARQQTSAGAAETTATGEPSVEVEPLVRWCSWALSTDASLKEPRLMVALALHGQVDSEKGVSLFMPQVRWHKPLYVKYLLEQRTGLEVEIDNDCVMRTLAQKWFLLRQTEHIGSEMVLKNSKLQDFCVINLDYGIGSSFIINQEIYRGSLFGSGQIGHTILDPHGLLCSCGRHGCLETMASVSSIMRRVTSSLSAIDRCPEDLSFAQVVDMYLAGDEVVRSQVNRSARSIGLAIYNFLNVLNINHIYLYGALCALGNDFLEQIMRPVLVNPFDAQQQVKDLATFIEFGSLSPSEQIAGISYLYGERFTNLQEVSQ</sequence>
<dbReference type="Gene3D" id="3.30.420.40">
    <property type="match status" value="2"/>
</dbReference>
<dbReference type="AlphaFoldDB" id="A0A9D2B0X3"/>
<name>A0A9D2B0X3_9GAMM</name>
<proteinExistence type="inferred from homology"/>
<dbReference type="InterPro" id="IPR036390">
    <property type="entry name" value="WH_DNA-bd_sf"/>
</dbReference>
<organism evidence="2 3">
    <name type="scientific">Candidatus Anaerobiospirillum pullistercoris</name>
    <dbReference type="NCBI Taxonomy" id="2838452"/>
    <lineage>
        <taxon>Bacteria</taxon>
        <taxon>Pseudomonadati</taxon>
        <taxon>Pseudomonadota</taxon>
        <taxon>Gammaproteobacteria</taxon>
        <taxon>Aeromonadales</taxon>
        <taxon>Succinivibrionaceae</taxon>
        <taxon>Anaerobiospirillum</taxon>
    </lineage>
</organism>
<comment type="caution">
    <text evidence="2">The sequence shown here is derived from an EMBL/GenBank/DDBJ whole genome shotgun (WGS) entry which is preliminary data.</text>
</comment>
<evidence type="ECO:0000313" key="3">
    <source>
        <dbReference type="Proteomes" id="UP000886829"/>
    </source>
</evidence>
<dbReference type="Pfam" id="PF00480">
    <property type="entry name" value="ROK"/>
    <property type="match status" value="1"/>
</dbReference>
<dbReference type="GO" id="GO:0003677">
    <property type="term" value="F:DNA binding"/>
    <property type="evidence" value="ECO:0007669"/>
    <property type="project" value="TreeGrafter"/>
</dbReference>
<reference evidence="2" key="1">
    <citation type="journal article" date="2021" name="PeerJ">
        <title>Extensive microbial diversity within the chicken gut microbiome revealed by metagenomics and culture.</title>
        <authorList>
            <person name="Gilroy R."/>
            <person name="Ravi A."/>
            <person name="Getino M."/>
            <person name="Pursley I."/>
            <person name="Horton D.L."/>
            <person name="Alikhan N.F."/>
            <person name="Baker D."/>
            <person name="Gharbi K."/>
            <person name="Hall N."/>
            <person name="Watson M."/>
            <person name="Adriaenssens E.M."/>
            <person name="Foster-Nyarko E."/>
            <person name="Jarju S."/>
            <person name="Secka A."/>
            <person name="Antonio M."/>
            <person name="Oren A."/>
            <person name="Chaudhuri R.R."/>
            <person name="La Ragione R."/>
            <person name="Hildebrand F."/>
            <person name="Pallen M.J."/>
        </authorList>
    </citation>
    <scope>NUCLEOTIDE SEQUENCE</scope>
    <source>
        <strain evidence="2">USASDec5-558</strain>
    </source>
</reference>
<dbReference type="GO" id="GO:0006351">
    <property type="term" value="P:DNA-templated transcription"/>
    <property type="evidence" value="ECO:0007669"/>
    <property type="project" value="TreeGrafter"/>
</dbReference>
<dbReference type="PANTHER" id="PTHR18964:SF149">
    <property type="entry name" value="BIFUNCTIONAL UDP-N-ACETYLGLUCOSAMINE 2-EPIMERASE_N-ACETYLMANNOSAMINE KINASE"/>
    <property type="match status" value="1"/>
</dbReference>
<accession>A0A9D2B0X3</accession>